<keyword evidence="1" id="KW-0812">Transmembrane</keyword>
<dbReference type="EMBL" id="BNJQ01000004">
    <property type="protein sequence ID" value="GHP02977.1"/>
    <property type="molecule type" value="Genomic_DNA"/>
</dbReference>
<feature type="transmembrane region" description="Helical" evidence="1">
    <location>
        <begin position="81"/>
        <end position="102"/>
    </location>
</feature>
<evidence type="ECO:0000313" key="2">
    <source>
        <dbReference type="EMBL" id="GHP02977.1"/>
    </source>
</evidence>
<protein>
    <submittedName>
        <fullName evidence="2">Uncharacterized protein</fullName>
    </submittedName>
</protein>
<evidence type="ECO:0000313" key="3">
    <source>
        <dbReference type="Proteomes" id="UP000660262"/>
    </source>
</evidence>
<keyword evidence="1" id="KW-0472">Membrane</keyword>
<proteinExistence type="predicted"/>
<reference evidence="2" key="1">
    <citation type="submission" date="2020-10" db="EMBL/GenBank/DDBJ databases">
        <title>Unveiling of a novel bifunctional photoreceptor, Dualchrome1, isolated from a cosmopolitan green alga.</title>
        <authorList>
            <person name="Suzuki S."/>
            <person name="Kawachi M."/>
        </authorList>
    </citation>
    <scope>NUCLEOTIDE SEQUENCE</scope>
    <source>
        <strain evidence="2">NIES 2893</strain>
    </source>
</reference>
<sequence length="365" mass="40608">MSAAGHGAQASASGAGGVVSEQEIFKLRAAIREEEVKAERARMVAADAAVRREARRQQEWERAHTWAGEGVAGTTGGVTRAVVVVAALAITALAALGIARLLGENAVDKTLASLGLTPGALTLEQQKHLEEKHRLLKLAHAKPLYETLDGIELKKEMIMKSRKFGLKVRSVVDEMGQKDFEAAREELKKKHQKAEARATPKGYDCPTRLFRYQCGFKTLDPVERDRQFRKGHECKAIFRNCEFDEDGSFVKRTYCGNLWPAPCEGDTERSHVGIARWLPRGIFFPRHTKNDERLAEMRVTPSPPPLPGYVTDEERKWALETPPPPIEALSWVRNQPLSTGVATVIPKANKYESAEIDAGRRRARQ</sequence>
<keyword evidence="3" id="KW-1185">Reference proteome</keyword>
<keyword evidence="1" id="KW-1133">Transmembrane helix</keyword>
<dbReference type="Proteomes" id="UP000660262">
    <property type="component" value="Unassembled WGS sequence"/>
</dbReference>
<dbReference type="AlphaFoldDB" id="A0A830HD17"/>
<accession>A0A830HD17</accession>
<gene>
    <name evidence="2" type="ORF">PPROV_000173200</name>
</gene>
<name>A0A830HD17_9CHLO</name>
<comment type="caution">
    <text evidence="2">The sequence shown here is derived from an EMBL/GenBank/DDBJ whole genome shotgun (WGS) entry which is preliminary data.</text>
</comment>
<organism evidence="2 3">
    <name type="scientific">Pycnococcus provasolii</name>
    <dbReference type="NCBI Taxonomy" id="41880"/>
    <lineage>
        <taxon>Eukaryota</taxon>
        <taxon>Viridiplantae</taxon>
        <taxon>Chlorophyta</taxon>
        <taxon>Pseudoscourfieldiophyceae</taxon>
        <taxon>Pseudoscourfieldiales</taxon>
        <taxon>Pycnococcaceae</taxon>
        <taxon>Pycnococcus</taxon>
    </lineage>
</organism>
<evidence type="ECO:0000256" key="1">
    <source>
        <dbReference type="SAM" id="Phobius"/>
    </source>
</evidence>